<keyword evidence="3" id="KW-0067">ATP-binding</keyword>
<gene>
    <name evidence="5" type="ORF">ADS77_06540</name>
</gene>
<accession>A0A0N1EW36</accession>
<keyword evidence="1" id="KW-0547">Nucleotide-binding</keyword>
<dbReference type="Gene3D" id="2.40.100.10">
    <property type="entry name" value="Cyclophilin-like"/>
    <property type="match status" value="1"/>
</dbReference>
<evidence type="ECO:0000256" key="2">
    <source>
        <dbReference type="ARBA" id="ARBA00022801"/>
    </source>
</evidence>
<evidence type="ECO:0000313" key="6">
    <source>
        <dbReference type="Proteomes" id="UP000037848"/>
    </source>
</evidence>
<dbReference type="RefSeq" id="WP_054203646.1">
    <property type="nucleotide sequence ID" value="NZ_LHPH01000005.1"/>
</dbReference>
<dbReference type="EMBL" id="LHPH01000005">
    <property type="protein sequence ID" value="KPH64334.1"/>
    <property type="molecule type" value="Genomic_DNA"/>
</dbReference>
<reference evidence="5 6" key="1">
    <citation type="submission" date="2015-08" db="EMBL/GenBank/DDBJ databases">
        <title>Draft Genome Sequence of Pseudoalteromonas porphyrae UCD-SED14.</title>
        <authorList>
            <person name="Coil D.A."/>
            <person name="Jospin G."/>
            <person name="Lee R.D."/>
            <person name="Eisen J.A."/>
        </authorList>
    </citation>
    <scope>NUCLEOTIDE SEQUENCE [LARGE SCALE GENOMIC DNA]</scope>
    <source>
        <strain evidence="5 6">UCD-SED14</strain>
    </source>
</reference>
<protein>
    <submittedName>
        <fullName evidence="5">Allophanate hydrolase</fullName>
    </submittedName>
</protein>
<comment type="caution">
    <text evidence="5">The sequence shown here is derived from an EMBL/GenBank/DDBJ whole genome shotgun (WGS) entry which is preliminary data.</text>
</comment>
<evidence type="ECO:0000256" key="3">
    <source>
        <dbReference type="ARBA" id="ARBA00022840"/>
    </source>
</evidence>
<dbReference type="InterPro" id="IPR003833">
    <property type="entry name" value="CT_C_D"/>
</dbReference>
<dbReference type="Pfam" id="PF02682">
    <property type="entry name" value="CT_C_D"/>
    <property type="match status" value="1"/>
</dbReference>
<dbReference type="InterPro" id="IPR029000">
    <property type="entry name" value="Cyclophilin-like_dom_sf"/>
</dbReference>
<proteinExistence type="predicted"/>
<name>A0A0N1EW36_9GAMM</name>
<dbReference type="PANTHER" id="PTHR34698:SF2">
    <property type="entry name" value="5-OXOPROLINASE SUBUNIT B"/>
    <property type="match status" value="1"/>
</dbReference>
<dbReference type="GO" id="GO:0005524">
    <property type="term" value="F:ATP binding"/>
    <property type="evidence" value="ECO:0007669"/>
    <property type="project" value="UniProtKB-KW"/>
</dbReference>
<sequence>MDKKDQPTIHILSNSSVLFDATTLLGDKLAIQKRIWALASQCKKTYQCIDIVPAMNSLTLYFSNETKFIDLKEQLLNSWKTLQPEDFKGRHHKLITRYGGENGPDIEHVARFHNMHIEDVIARHSSVHYQVLFLGFQPGFTYLHGLDTQLHTPRRSEPRTHVPKGSVAIGADQTGVYPADSPGGWHIIGHTDFTLFDSNQSVPSIINPGDTIEFIAKDIAS</sequence>
<dbReference type="STRING" id="187330.AMS58_03575"/>
<dbReference type="SUPFAM" id="SSF50891">
    <property type="entry name" value="Cyclophilin-like"/>
    <property type="match status" value="1"/>
</dbReference>
<dbReference type="Proteomes" id="UP000037848">
    <property type="component" value="Unassembled WGS sequence"/>
</dbReference>
<keyword evidence="2 5" id="KW-0378">Hydrolase</keyword>
<dbReference type="SMART" id="SM00796">
    <property type="entry name" value="AHS1"/>
    <property type="match status" value="1"/>
</dbReference>
<evidence type="ECO:0000313" key="5">
    <source>
        <dbReference type="EMBL" id="KPH64334.1"/>
    </source>
</evidence>
<evidence type="ECO:0000256" key="1">
    <source>
        <dbReference type="ARBA" id="ARBA00022741"/>
    </source>
</evidence>
<keyword evidence="6" id="KW-1185">Reference proteome</keyword>
<dbReference type="PATRIC" id="fig|187330.3.peg.3288"/>
<dbReference type="PANTHER" id="PTHR34698">
    <property type="entry name" value="5-OXOPROLINASE SUBUNIT B"/>
    <property type="match status" value="1"/>
</dbReference>
<dbReference type="GO" id="GO:0016787">
    <property type="term" value="F:hydrolase activity"/>
    <property type="evidence" value="ECO:0007669"/>
    <property type="project" value="UniProtKB-KW"/>
</dbReference>
<dbReference type="OrthoDB" id="9778567at2"/>
<dbReference type="AlphaFoldDB" id="A0A0N1EW36"/>
<evidence type="ECO:0000259" key="4">
    <source>
        <dbReference type="SMART" id="SM00796"/>
    </source>
</evidence>
<dbReference type="NCBIfam" id="TIGR00370">
    <property type="entry name" value="5-oxoprolinase subunit PxpB"/>
    <property type="match status" value="1"/>
</dbReference>
<dbReference type="InterPro" id="IPR010016">
    <property type="entry name" value="PxpB"/>
</dbReference>
<feature type="domain" description="Carboxyltransferase" evidence="4">
    <location>
        <begin position="7"/>
        <end position="206"/>
    </location>
</feature>
<organism evidence="5 6">
    <name type="scientific">Pseudoalteromonas porphyrae</name>
    <dbReference type="NCBI Taxonomy" id="187330"/>
    <lineage>
        <taxon>Bacteria</taxon>
        <taxon>Pseudomonadati</taxon>
        <taxon>Pseudomonadota</taxon>
        <taxon>Gammaproteobacteria</taxon>
        <taxon>Alteromonadales</taxon>
        <taxon>Pseudoalteromonadaceae</taxon>
        <taxon>Pseudoalteromonas</taxon>
    </lineage>
</organism>